<evidence type="ECO:0000313" key="8">
    <source>
        <dbReference type="Proteomes" id="UP000321583"/>
    </source>
</evidence>
<accession>A0A562D121</accession>
<dbReference type="RefSeq" id="WP_028914529.1">
    <property type="nucleotide sequence ID" value="NZ_VLJS01000114.1"/>
</dbReference>
<evidence type="ECO:0000256" key="5">
    <source>
        <dbReference type="RuleBase" id="RU362076"/>
    </source>
</evidence>
<dbReference type="AlphaFoldDB" id="A0A562D121"/>
<dbReference type="InterPro" id="IPR025965">
    <property type="entry name" value="FlgD/Vpr_Ig-like"/>
</dbReference>
<keyword evidence="3 5" id="KW-1005">Bacterial flagellum biogenesis</keyword>
<comment type="caution">
    <text evidence="7">The sequence shown here is derived from an EMBL/GenBank/DDBJ whole genome shotgun (WGS) entry which is preliminary data.</text>
</comment>
<evidence type="ECO:0000313" key="7">
    <source>
        <dbReference type="EMBL" id="TWH03403.1"/>
    </source>
</evidence>
<evidence type="ECO:0000256" key="4">
    <source>
        <dbReference type="ARBA" id="ARBA00024746"/>
    </source>
</evidence>
<comment type="function">
    <text evidence="4 5">Required for flagellar hook formation. May act as a scaffolding protein.</text>
</comment>
<dbReference type="EMBL" id="VLJS01000114">
    <property type="protein sequence ID" value="TWH03403.1"/>
    <property type="molecule type" value="Genomic_DNA"/>
</dbReference>
<name>A0A562D121_9GAMM</name>
<dbReference type="Gene3D" id="2.30.30.910">
    <property type="match status" value="1"/>
</dbReference>
<dbReference type="Pfam" id="PF03963">
    <property type="entry name" value="FlgD"/>
    <property type="match status" value="1"/>
</dbReference>
<evidence type="ECO:0000256" key="1">
    <source>
        <dbReference type="ARBA" id="ARBA00010577"/>
    </source>
</evidence>
<keyword evidence="7" id="KW-0969">Cilium</keyword>
<feature type="domain" description="FlgD/Vpr Ig-like" evidence="6">
    <location>
        <begin position="106"/>
        <end position="173"/>
    </location>
</feature>
<protein>
    <recommendedName>
        <fullName evidence="2 5">Basal-body rod modification protein FlgD</fullName>
    </recommendedName>
</protein>
<dbReference type="Gene3D" id="2.60.40.4070">
    <property type="match status" value="1"/>
</dbReference>
<keyword evidence="7" id="KW-0966">Cell projection</keyword>
<keyword evidence="8" id="KW-1185">Reference proteome</keyword>
<comment type="similarity">
    <text evidence="1 5">Belongs to the FlgD family.</text>
</comment>
<dbReference type="OrthoDB" id="9785233at2"/>
<evidence type="ECO:0000259" key="6">
    <source>
        <dbReference type="Pfam" id="PF13860"/>
    </source>
</evidence>
<evidence type="ECO:0000256" key="3">
    <source>
        <dbReference type="ARBA" id="ARBA00022795"/>
    </source>
</evidence>
<dbReference type="GO" id="GO:0044781">
    <property type="term" value="P:bacterial-type flagellum organization"/>
    <property type="evidence" value="ECO:0007669"/>
    <property type="project" value="UniProtKB-UniRule"/>
</dbReference>
<dbReference type="Proteomes" id="UP000321583">
    <property type="component" value="Unassembled WGS sequence"/>
</dbReference>
<proteinExistence type="inferred from homology"/>
<organism evidence="7 8">
    <name type="scientific">Pseudoxanthomonas taiwanensis J19</name>
    <dbReference type="NCBI Taxonomy" id="935569"/>
    <lineage>
        <taxon>Bacteria</taxon>
        <taxon>Pseudomonadati</taxon>
        <taxon>Pseudomonadota</taxon>
        <taxon>Gammaproteobacteria</taxon>
        <taxon>Lysobacterales</taxon>
        <taxon>Lysobacteraceae</taxon>
        <taxon>Pseudoxanthomonas</taxon>
    </lineage>
</organism>
<dbReference type="Pfam" id="PF13860">
    <property type="entry name" value="FlgD_ig"/>
    <property type="match status" value="1"/>
</dbReference>
<sequence>MTAVDNALLAGAGAGRSDGAVAANGRSVSDLFMTLLVAQIRNQDPLSPMESKDFVNQFASMSQVETMQTLSSLTSSSAALQESMLVVNLGAQVGSDIMVAAAGVSLGADPVQGAFVLDAPAAEVAVLLTGADGSTRRIELGAHDAGTVQFSIDPRKLGLPAGRYALRIEAGTGEAPRAELQGRLLGVRLDAQGQVVLDVAGVGEVGTGDISRFLGRSGGTRTPSQQGA</sequence>
<reference evidence="7 8" key="1">
    <citation type="submission" date="2019-07" db="EMBL/GenBank/DDBJ databases">
        <title>Genome sequencing of lignin-degrading bacterial isolates.</title>
        <authorList>
            <person name="Gladden J."/>
        </authorList>
    </citation>
    <scope>NUCLEOTIDE SEQUENCE [LARGE SCALE GENOMIC DNA]</scope>
    <source>
        <strain evidence="7 8">J19</strain>
    </source>
</reference>
<keyword evidence="7" id="KW-0282">Flagellum</keyword>
<dbReference type="InterPro" id="IPR005648">
    <property type="entry name" value="FlgD"/>
</dbReference>
<evidence type="ECO:0000256" key="2">
    <source>
        <dbReference type="ARBA" id="ARBA00016013"/>
    </source>
</evidence>
<gene>
    <name evidence="7" type="ORF">L613_008000000070</name>
</gene>